<accession>A0A5C7HLA5</accession>
<proteinExistence type="inferred from homology"/>
<gene>
    <name evidence="10" type="ORF">EZV62_015477</name>
</gene>
<dbReference type="InterPro" id="IPR045249">
    <property type="entry name" value="HARBI1-like"/>
</dbReference>
<evidence type="ECO:0000256" key="1">
    <source>
        <dbReference type="ARBA" id="ARBA00001968"/>
    </source>
</evidence>
<dbReference type="Pfam" id="PF26138">
    <property type="entry name" value="DUF8040"/>
    <property type="match status" value="1"/>
</dbReference>
<evidence type="ECO:0000313" key="11">
    <source>
        <dbReference type="Proteomes" id="UP000323000"/>
    </source>
</evidence>
<dbReference type="PANTHER" id="PTHR22930:SF281">
    <property type="entry name" value="NUCLEASE"/>
    <property type="match status" value="1"/>
</dbReference>
<organism evidence="10 11">
    <name type="scientific">Acer yangbiense</name>
    <dbReference type="NCBI Taxonomy" id="1000413"/>
    <lineage>
        <taxon>Eukaryota</taxon>
        <taxon>Viridiplantae</taxon>
        <taxon>Streptophyta</taxon>
        <taxon>Embryophyta</taxon>
        <taxon>Tracheophyta</taxon>
        <taxon>Spermatophyta</taxon>
        <taxon>Magnoliopsida</taxon>
        <taxon>eudicotyledons</taxon>
        <taxon>Gunneridae</taxon>
        <taxon>Pentapetalae</taxon>
        <taxon>rosids</taxon>
        <taxon>malvids</taxon>
        <taxon>Sapindales</taxon>
        <taxon>Sapindaceae</taxon>
        <taxon>Hippocastanoideae</taxon>
        <taxon>Acereae</taxon>
        <taxon>Acer</taxon>
    </lineage>
</organism>
<dbReference type="GO" id="GO:0004518">
    <property type="term" value="F:nuclease activity"/>
    <property type="evidence" value="ECO:0007669"/>
    <property type="project" value="UniProtKB-KW"/>
</dbReference>
<keyword evidence="5" id="KW-0479">Metal-binding</keyword>
<keyword evidence="11" id="KW-1185">Reference proteome</keyword>
<sequence length="215" mass="25304">MHDIQFKYLRRHLYVLDIVVNRQIVHELIYKSDGTCLDQLRINMLAFTKLCTMLENRGGLRASRYLQIDEQVVMFLHILACHVKNRVIKFKFMRSGETVSKYFHNVLYSVIRLHEELLKRPEPVPENSTDERWKWFKNCLRALDGTHVKVKVPISEKPKYRNRKGDISTNVLRVCSQYMQFIYVLPGWEGSAADGRVLRDAICRTNGLRVPHGMI</sequence>
<dbReference type="GO" id="GO:0005634">
    <property type="term" value="C:nucleus"/>
    <property type="evidence" value="ECO:0007669"/>
    <property type="project" value="UniProtKB-SubCell"/>
</dbReference>
<name>A0A5C7HLA5_9ROSI</name>
<evidence type="ECO:0000259" key="8">
    <source>
        <dbReference type="Pfam" id="PF13359"/>
    </source>
</evidence>
<dbReference type="InterPro" id="IPR058353">
    <property type="entry name" value="DUF8040"/>
</dbReference>
<evidence type="ECO:0000313" key="10">
    <source>
        <dbReference type="EMBL" id="TXG57648.1"/>
    </source>
</evidence>
<feature type="domain" description="DUF8040" evidence="9">
    <location>
        <begin position="22"/>
        <end position="111"/>
    </location>
</feature>
<evidence type="ECO:0000256" key="2">
    <source>
        <dbReference type="ARBA" id="ARBA00004123"/>
    </source>
</evidence>
<evidence type="ECO:0000256" key="3">
    <source>
        <dbReference type="ARBA" id="ARBA00006958"/>
    </source>
</evidence>
<reference evidence="11" key="1">
    <citation type="journal article" date="2019" name="Gigascience">
        <title>De novo genome assembly of the endangered Acer yangbiense, a plant species with extremely small populations endemic to Yunnan Province, China.</title>
        <authorList>
            <person name="Yang J."/>
            <person name="Wariss H.M."/>
            <person name="Tao L."/>
            <person name="Zhang R."/>
            <person name="Yun Q."/>
            <person name="Hollingsworth P."/>
            <person name="Dao Z."/>
            <person name="Luo G."/>
            <person name="Guo H."/>
            <person name="Ma Y."/>
            <person name="Sun W."/>
        </authorList>
    </citation>
    <scope>NUCLEOTIDE SEQUENCE [LARGE SCALE GENOMIC DNA]</scope>
    <source>
        <strain evidence="11">cv. Malutang</strain>
    </source>
</reference>
<keyword evidence="7" id="KW-0539">Nucleus</keyword>
<dbReference type="AlphaFoldDB" id="A0A5C7HLA5"/>
<evidence type="ECO:0000256" key="4">
    <source>
        <dbReference type="ARBA" id="ARBA00022722"/>
    </source>
</evidence>
<keyword evidence="4" id="KW-0540">Nuclease</keyword>
<evidence type="ECO:0000256" key="5">
    <source>
        <dbReference type="ARBA" id="ARBA00022723"/>
    </source>
</evidence>
<protein>
    <submittedName>
        <fullName evidence="10">Uncharacterized protein</fullName>
    </submittedName>
</protein>
<comment type="cofactor">
    <cofactor evidence="1">
        <name>a divalent metal cation</name>
        <dbReference type="ChEBI" id="CHEBI:60240"/>
    </cofactor>
</comment>
<comment type="similarity">
    <text evidence="3">Belongs to the HARBI1 family.</text>
</comment>
<keyword evidence="6" id="KW-0378">Hydrolase</keyword>
<dbReference type="PANTHER" id="PTHR22930">
    <property type="match status" value="1"/>
</dbReference>
<evidence type="ECO:0000259" key="9">
    <source>
        <dbReference type="Pfam" id="PF26138"/>
    </source>
</evidence>
<comment type="caution">
    <text evidence="10">The sequence shown here is derived from an EMBL/GenBank/DDBJ whole genome shotgun (WGS) entry which is preliminary data.</text>
</comment>
<dbReference type="Pfam" id="PF13359">
    <property type="entry name" value="DDE_Tnp_4"/>
    <property type="match status" value="1"/>
</dbReference>
<feature type="domain" description="DDE Tnp4" evidence="8">
    <location>
        <begin position="143"/>
        <end position="200"/>
    </location>
</feature>
<comment type="subcellular location">
    <subcellularLocation>
        <location evidence="2">Nucleus</location>
    </subcellularLocation>
</comment>
<dbReference type="OrthoDB" id="1699974at2759"/>
<dbReference type="InterPro" id="IPR027806">
    <property type="entry name" value="HARBI1_dom"/>
</dbReference>
<evidence type="ECO:0000256" key="6">
    <source>
        <dbReference type="ARBA" id="ARBA00022801"/>
    </source>
</evidence>
<evidence type="ECO:0000256" key="7">
    <source>
        <dbReference type="ARBA" id="ARBA00023242"/>
    </source>
</evidence>
<dbReference type="GO" id="GO:0046872">
    <property type="term" value="F:metal ion binding"/>
    <property type="evidence" value="ECO:0007669"/>
    <property type="project" value="UniProtKB-KW"/>
</dbReference>
<dbReference type="EMBL" id="VAHF01000007">
    <property type="protein sequence ID" value="TXG57648.1"/>
    <property type="molecule type" value="Genomic_DNA"/>
</dbReference>
<dbReference type="Proteomes" id="UP000323000">
    <property type="component" value="Chromosome 7"/>
</dbReference>
<dbReference type="GO" id="GO:0016787">
    <property type="term" value="F:hydrolase activity"/>
    <property type="evidence" value="ECO:0007669"/>
    <property type="project" value="UniProtKB-KW"/>
</dbReference>